<keyword evidence="10 11" id="KW-0998">Cell outer membrane</keyword>
<comment type="similarity">
    <text evidence="11 12">Belongs to the TonB-dependent receptor family.</text>
</comment>
<dbReference type="SUPFAM" id="SSF56935">
    <property type="entry name" value="Porins"/>
    <property type="match status" value="1"/>
</dbReference>
<dbReference type="AlphaFoldDB" id="A0A0S3UIA8"/>
<dbReference type="Gene3D" id="2.40.170.20">
    <property type="entry name" value="TonB-dependent receptor, beta-barrel domain"/>
    <property type="match status" value="2"/>
</dbReference>
<evidence type="ECO:0000256" key="8">
    <source>
        <dbReference type="ARBA" id="ARBA00023077"/>
    </source>
</evidence>
<dbReference type="Proteomes" id="UP000217431">
    <property type="component" value="Chromosome I"/>
</dbReference>
<keyword evidence="13" id="KW-0732">Signal</keyword>
<evidence type="ECO:0000256" key="5">
    <source>
        <dbReference type="ARBA" id="ARBA00022692"/>
    </source>
</evidence>
<evidence type="ECO:0000256" key="13">
    <source>
        <dbReference type="SAM" id="SignalP"/>
    </source>
</evidence>
<evidence type="ECO:0000259" key="15">
    <source>
        <dbReference type="Pfam" id="PF07715"/>
    </source>
</evidence>
<keyword evidence="9 11" id="KW-0472">Membrane</keyword>
<keyword evidence="6" id="KW-0408">Iron</keyword>
<evidence type="ECO:0000259" key="14">
    <source>
        <dbReference type="Pfam" id="PF00593"/>
    </source>
</evidence>
<evidence type="ECO:0000256" key="12">
    <source>
        <dbReference type="RuleBase" id="RU003357"/>
    </source>
</evidence>
<evidence type="ECO:0000313" key="16">
    <source>
        <dbReference type="EMBL" id="BAU17143.1"/>
    </source>
</evidence>
<dbReference type="PANTHER" id="PTHR32552:SF81">
    <property type="entry name" value="TONB-DEPENDENT OUTER MEMBRANE RECEPTOR"/>
    <property type="match status" value="1"/>
</dbReference>
<feature type="domain" description="TonB-dependent receptor plug" evidence="15">
    <location>
        <begin position="52"/>
        <end position="155"/>
    </location>
</feature>
<dbReference type="EMBL" id="AP014597">
    <property type="protein sequence ID" value="BAU17143.1"/>
    <property type="molecule type" value="Genomic_DNA"/>
</dbReference>
<feature type="chain" id="PRO_5006619848" evidence="13">
    <location>
        <begin position="23"/>
        <end position="831"/>
    </location>
</feature>
<evidence type="ECO:0000256" key="11">
    <source>
        <dbReference type="PROSITE-ProRule" id="PRU01360"/>
    </source>
</evidence>
<proteinExistence type="inferred from homology"/>
<sequence length="831" mass="93536">MVMNKILLTFLCASFLPTSLLADNNEEINDTVRIYDIEEVYVYDNPKEAYRLRQQPLNSTSFSHLQLKSLNTQDLRQLSAFVPSFVMPEYGSRYTSSMYMRGIGSRINSPAVGMYVDNMPIQSKSAFNFHTYDIDRVDVLHGPQGTLYGMNTEGGLIRLYSKNPFVYQGTDLKLSLGNKFWRNAEIGHYTKLSDETAFAFSAFYGGQNGFFTNKFNGERADKFNEFGGKARLLWNPTHRLNLSFVADYQYVNQNGFPYGQIVTKEQIATADITSPYYALKAGTQNPSQNRQSVYRRNMLNTGVGVKYNGNGFVLNSMTSWQFLRDYMMMDNDYLPQDFLHLEQRQLQNSLTEELSVKSKNHSRWQWAFGAFGAYQWLKTDAPVYIDGDMNKYLSRRITAIAYNGVLAAMTKRIAAEMIKKGIPEDKAMQAAAIAAKAAIAKAGGIRINMQMQPILGLFRTPTFNMGFYHESNIDITNRLRATLGLRYDYSHVAIDYKTSARLLMDENVMGVKIKPTITSSLAHHESNHFKELLPKIGFTYRLDNGSNVYATWSKGYRAGGYNIQMFSDILQTEIAAAAQKARGDIDIAHDEAYYNKIAKTIEYKPETSFNYEAGAHLNLMGGQMKLDLAAFYMQIRNQQLSVLANNYGFGRMMTNAGKSHSCGLEATLRGGALNDKLSYTLSYGFTSATFDEYSETTAAGVAVDYKGKRVPFVPQHTLAANTDYRIDVDPAALLDPSNKFHLRSVTVGLNLSAQGNTYWDEMNTISQNFYATLGAHADADFGPMHINLWVRNLTDTKYNTFAVQSAATGTKHTFGQLGNPFQIGVDLSFHF</sequence>
<dbReference type="STRING" id="28131.BWX40_05460"/>
<evidence type="ECO:0000256" key="2">
    <source>
        <dbReference type="ARBA" id="ARBA00022448"/>
    </source>
</evidence>
<evidence type="ECO:0000256" key="7">
    <source>
        <dbReference type="ARBA" id="ARBA00023065"/>
    </source>
</evidence>
<keyword evidence="5 11" id="KW-0812">Transmembrane</keyword>
<keyword evidence="3 11" id="KW-1134">Transmembrane beta strand</keyword>
<feature type="domain" description="TonB-dependent receptor-like beta-barrel" evidence="14">
    <location>
        <begin position="462"/>
        <end position="793"/>
    </location>
</feature>
<dbReference type="Pfam" id="PF00593">
    <property type="entry name" value="TonB_dep_Rec_b-barrel"/>
    <property type="match status" value="1"/>
</dbReference>
<organism evidence="16 17">
    <name type="scientific">Prevotella intermedia</name>
    <dbReference type="NCBI Taxonomy" id="28131"/>
    <lineage>
        <taxon>Bacteria</taxon>
        <taxon>Pseudomonadati</taxon>
        <taxon>Bacteroidota</taxon>
        <taxon>Bacteroidia</taxon>
        <taxon>Bacteroidales</taxon>
        <taxon>Prevotellaceae</taxon>
        <taxon>Prevotella</taxon>
    </lineage>
</organism>
<dbReference type="Pfam" id="PF07715">
    <property type="entry name" value="Plug"/>
    <property type="match status" value="1"/>
</dbReference>
<dbReference type="InterPro" id="IPR039426">
    <property type="entry name" value="TonB-dep_rcpt-like"/>
</dbReference>
<dbReference type="GO" id="GO:0006826">
    <property type="term" value="P:iron ion transport"/>
    <property type="evidence" value="ECO:0007669"/>
    <property type="project" value="UniProtKB-KW"/>
</dbReference>
<dbReference type="InterPro" id="IPR036942">
    <property type="entry name" value="Beta-barrel_TonB_sf"/>
</dbReference>
<keyword evidence="2 11" id="KW-0813">Transport</keyword>
<evidence type="ECO:0000256" key="3">
    <source>
        <dbReference type="ARBA" id="ARBA00022452"/>
    </source>
</evidence>
<evidence type="ECO:0000256" key="9">
    <source>
        <dbReference type="ARBA" id="ARBA00023136"/>
    </source>
</evidence>
<evidence type="ECO:0000256" key="1">
    <source>
        <dbReference type="ARBA" id="ARBA00004571"/>
    </source>
</evidence>
<keyword evidence="4" id="KW-0410">Iron transport</keyword>
<name>A0A0S3UIA8_PREIN</name>
<keyword evidence="16" id="KW-0675">Receptor</keyword>
<evidence type="ECO:0000256" key="10">
    <source>
        <dbReference type="ARBA" id="ARBA00023237"/>
    </source>
</evidence>
<dbReference type="InterPro" id="IPR000531">
    <property type="entry name" value="Beta-barrel_TonB"/>
</dbReference>
<evidence type="ECO:0000256" key="6">
    <source>
        <dbReference type="ARBA" id="ARBA00023004"/>
    </source>
</evidence>
<protein>
    <submittedName>
        <fullName evidence="16">TonB-dependent receptor</fullName>
    </submittedName>
</protein>
<evidence type="ECO:0000313" key="17">
    <source>
        <dbReference type="Proteomes" id="UP000217431"/>
    </source>
</evidence>
<evidence type="ECO:0000256" key="4">
    <source>
        <dbReference type="ARBA" id="ARBA00022496"/>
    </source>
</evidence>
<reference evidence="16 17" key="1">
    <citation type="journal article" date="2016" name="DNA Res.">
        <title>The complete genome sequencing of Prevotella intermedia strain OMA14 and a subsequent fine-scale, intra-species genomic comparison reveal an unusual amplification of conjugative and mobile transposons and identify a novel Prevotella-lineage-specific repeat.</title>
        <authorList>
            <person name="Naito M."/>
            <person name="Ogura Y."/>
            <person name="Itoh T."/>
            <person name="Shoji M."/>
            <person name="Okamoto M."/>
            <person name="Hayashi T."/>
            <person name="Nakayama K."/>
        </authorList>
    </citation>
    <scope>NUCLEOTIDE SEQUENCE [LARGE SCALE GENOMIC DNA]</scope>
    <source>
        <strain evidence="16 17">OMA14</strain>
    </source>
</reference>
<dbReference type="PROSITE" id="PS52016">
    <property type="entry name" value="TONB_DEPENDENT_REC_3"/>
    <property type="match status" value="1"/>
</dbReference>
<accession>A0A0S3UIA8</accession>
<feature type="signal peptide" evidence="13">
    <location>
        <begin position="1"/>
        <end position="22"/>
    </location>
</feature>
<dbReference type="PANTHER" id="PTHR32552">
    <property type="entry name" value="FERRICHROME IRON RECEPTOR-RELATED"/>
    <property type="match status" value="1"/>
</dbReference>
<comment type="subcellular location">
    <subcellularLocation>
        <location evidence="1 11">Cell outer membrane</location>
        <topology evidence="1 11">Multi-pass membrane protein</topology>
    </subcellularLocation>
</comment>
<dbReference type="InterPro" id="IPR012910">
    <property type="entry name" value="Plug_dom"/>
</dbReference>
<keyword evidence="7" id="KW-0406">Ion transport</keyword>
<gene>
    <name evidence="16" type="ORF">PIOMA14_I_0635</name>
</gene>
<keyword evidence="8 12" id="KW-0798">TonB box</keyword>
<dbReference type="GO" id="GO:0009279">
    <property type="term" value="C:cell outer membrane"/>
    <property type="evidence" value="ECO:0007669"/>
    <property type="project" value="UniProtKB-SubCell"/>
</dbReference>